<dbReference type="InterPro" id="IPR036291">
    <property type="entry name" value="NAD(P)-bd_dom_sf"/>
</dbReference>
<keyword evidence="1" id="KW-0560">Oxidoreductase</keyword>
<proteinExistence type="inferred from homology"/>
<dbReference type="Pfam" id="PF01370">
    <property type="entry name" value="Epimerase"/>
    <property type="match status" value="1"/>
</dbReference>
<dbReference type="Proteomes" id="UP001194746">
    <property type="component" value="Unassembled WGS sequence"/>
</dbReference>
<dbReference type="PANTHER" id="PTHR10366:SF564">
    <property type="entry name" value="STEROL-4-ALPHA-CARBOXYLATE 3-DEHYDROGENASE, DECARBOXYLATING"/>
    <property type="match status" value="1"/>
</dbReference>
<evidence type="ECO:0000256" key="1">
    <source>
        <dbReference type="ARBA" id="ARBA00023002"/>
    </source>
</evidence>
<comment type="caution">
    <text evidence="4">The sequence shown here is derived from an EMBL/GenBank/DDBJ whole genome shotgun (WGS) entry which is preliminary data.</text>
</comment>
<dbReference type="AlphaFoldDB" id="A0AAD4GTU8"/>
<evidence type="ECO:0000259" key="3">
    <source>
        <dbReference type="Pfam" id="PF01370"/>
    </source>
</evidence>
<reference evidence="4" key="2">
    <citation type="submission" date="2020-02" db="EMBL/GenBank/DDBJ databases">
        <authorList>
            <person name="Gilchrist C.L.M."/>
            <person name="Chooi Y.-H."/>
        </authorList>
    </citation>
    <scope>NUCLEOTIDE SEQUENCE</scope>
    <source>
        <strain evidence="4">MST-FP2251</strain>
    </source>
</reference>
<dbReference type="Gene3D" id="3.40.50.720">
    <property type="entry name" value="NAD(P)-binding Rossmann-like Domain"/>
    <property type="match status" value="1"/>
</dbReference>
<dbReference type="GO" id="GO:0016616">
    <property type="term" value="F:oxidoreductase activity, acting on the CH-OH group of donors, NAD or NADP as acceptor"/>
    <property type="evidence" value="ECO:0007669"/>
    <property type="project" value="TreeGrafter"/>
</dbReference>
<keyword evidence="5" id="KW-1185">Reference proteome</keyword>
<dbReference type="PANTHER" id="PTHR10366">
    <property type="entry name" value="NAD DEPENDENT EPIMERASE/DEHYDRATASE"/>
    <property type="match status" value="1"/>
</dbReference>
<evidence type="ECO:0000313" key="4">
    <source>
        <dbReference type="EMBL" id="KAF9889077.1"/>
    </source>
</evidence>
<feature type="domain" description="NAD-dependent epimerase/dehydratase" evidence="3">
    <location>
        <begin position="6"/>
        <end position="206"/>
    </location>
</feature>
<dbReference type="InterPro" id="IPR001509">
    <property type="entry name" value="Epimerase_deHydtase"/>
</dbReference>
<name>A0AAD4GTU8_ASPNN</name>
<evidence type="ECO:0000313" key="5">
    <source>
        <dbReference type="Proteomes" id="UP001194746"/>
    </source>
</evidence>
<protein>
    <submittedName>
        <fullName evidence="4">Methylglyoxal reductase (NADPH-dependent) gre2</fullName>
    </submittedName>
</protein>
<accession>A0AAD4GTU8</accession>
<organism evidence="4 5">
    <name type="scientific">Aspergillus nanangensis</name>
    <dbReference type="NCBI Taxonomy" id="2582783"/>
    <lineage>
        <taxon>Eukaryota</taxon>
        <taxon>Fungi</taxon>
        <taxon>Dikarya</taxon>
        <taxon>Ascomycota</taxon>
        <taxon>Pezizomycotina</taxon>
        <taxon>Eurotiomycetes</taxon>
        <taxon>Eurotiomycetidae</taxon>
        <taxon>Eurotiales</taxon>
        <taxon>Aspergillaceae</taxon>
        <taxon>Aspergillus</taxon>
        <taxon>Aspergillus subgen. Circumdati</taxon>
    </lineage>
</organism>
<dbReference type="EMBL" id="VCAU01000040">
    <property type="protein sequence ID" value="KAF9889077.1"/>
    <property type="molecule type" value="Genomic_DNA"/>
</dbReference>
<comment type="similarity">
    <text evidence="2">Belongs to the NAD(P)-dependent epimerase/dehydratase family. Dihydroflavonol-4-reductase subfamily.</text>
</comment>
<dbReference type="InterPro" id="IPR050425">
    <property type="entry name" value="NAD(P)_dehydrat-like"/>
</dbReference>
<sequence>MTAIKVLLTGANGFIGSHILDALLRHGLQVTAVVRSELKATQVRRDFPATEDQLNFVIVPDISAPGAYTKILKADPSVQYIIHTASPLNYSLGKTVEDFVNPAVRGTREILEAAAQYGCNVQRVVVTGSFAAIGNPEDMQGGGKVYTSQDWNPVTAEKLDARNPRLAYWFSKTLAERAAWAFMDECKRSFDLVVLNPPMVYGPLRHTVESLEELNVTTYNIWRDFLNASPDHPLPHEWVHADIDVRDLAETHYNALFSQAASNKRYLVTRGRICNQEIADILRETIPELRDRVPVGEPGVSSLPRDAFDVDGGAAMEDLQLTVRPAADTFRDLGKQLLLLEAKCLSEHWA</sequence>
<reference evidence="4" key="1">
    <citation type="journal article" date="2019" name="Beilstein J. Org. Chem.">
        <title>Nanangenines: drimane sesquiterpenoids as the dominant metabolite cohort of a novel Australian fungus, Aspergillus nanangensis.</title>
        <authorList>
            <person name="Lacey H.J."/>
            <person name="Gilchrist C.L.M."/>
            <person name="Crombie A."/>
            <person name="Kalaitzis J.A."/>
            <person name="Vuong D."/>
            <person name="Rutledge P.J."/>
            <person name="Turner P."/>
            <person name="Pitt J.I."/>
            <person name="Lacey E."/>
            <person name="Chooi Y.H."/>
            <person name="Piggott A.M."/>
        </authorList>
    </citation>
    <scope>NUCLEOTIDE SEQUENCE</scope>
    <source>
        <strain evidence="4">MST-FP2251</strain>
    </source>
</reference>
<gene>
    <name evidence="4" type="primary">GRE2_1</name>
    <name evidence="4" type="ORF">FE257_008054</name>
</gene>
<evidence type="ECO:0000256" key="2">
    <source>
        <dbReference type="ARBA" id="ARBA00023445"/>
    </source>
</evidence>
<dbReference type="SUPFAM" id="SSF51735">
    <property type="entry name" value="NAD(P)-binding Rossmann-fold domains"/>
    <property type="match status" value="1"/>
</dbReference>